<dbReference type="Pfam" id="PF13649">
    <property type="entry name" value="Methyltransf_25"/>
    <property type="match status" value="1"/>
</dbReference>
<evidence type="ECO:0000259" key="1">
    <source>
        <dbReference type="Pfam" id="PF13649"/>
    </source>
</evidence>
<dbReference type="InterPro" id="IPR029063">
    <property type="entry name" value="SAM-dependent_MTases_sf"/>
</dbReference>
<feature type="domain" description="Methyltransferase" evidence="1">
    <location>
        <begin position="41"/>
        <end position="136"/>
    </location>
</feature>
<evidence type="ECO:0000313" key="3">
    <source>
        <dbReference type="Proteomes" id="UP000823902"/>
    </source>
</evidence>
<accession>A0A9D2Q8N1</accession>
<keyword evidence="2" id="KW-0489">Methyltransferase</keyword>
<dbReference type="SUPFAM" id="SSF53335">
    <property type="entry name" value="S-adenosyl-L-methionine-dependent methyltransferases"/>
    <property type="match status" value="1"/>
</dbReference>
<dbReference type="GO" id="GO:0008168">
    <property type="term" value="F:methyltransferase activity"/>
    <property type="evidence" value="ECO:0007669"/>
    <property type="project" value="UniProtKB-KW"/>
</dbReference>
<dbReference type="Proteomes" id="UP000823902">
    <property type="component" value="Unassembled WGS sequence"/>
</dbReference>
<sequence>MDAYTSFAAVYDTFMDNVPYKEWGGFIHRMLCKYGVEDGLILDLGCGTGTMTELLAGYGYDMIGADNSEDMLELAMEKRISSGYDILYLLQDMREFELYGTVRAVVSVCDSVNYITDPEELEHVFWLVNNYLDPGGIFLFDFNTEYKYREVMGDCTIAEDRGECSFIWDNYYYEEEQINEYDLTLFVREHGQNGEYDPDELEAGALYRRYTEKHYQRAYTLEEMQALIKRAGLVFEAAYDMDTKEAPGDTSERICVIARECGKQPDNGSEQQGDR</sequence>
<reference evidence="2" key="1">
    <citation type="journal article" date="2021" name="PeerJ">
        <title>Extensive microbial diversity within the chicken gut microbiome revealed by metagenomics and culture.</title>
        <authorList>
            <person name="Gilroy R."/>
            <person name="Ravi A."/>
            <person name="Getino M."/>
            <person name="Pursley I."/>
            <person name="Horton D.L."/>
            <person name="Alikhan N.F."/>
            <person name="Baker D."/>
            <person name="Gharbi K."/>
            <person name="Hall N."/>
            <person name="Watson M."/>
            <person name="Adriaenssens E.M."/>
            <person name="Foster-Nyarko E."/>
            <person name="Jarju S."/>
            <person name="Secka A."/>
            <person name="Antonio M."/>
            <person name="Oren A."/>
            <person name="Chaudhuri R.R."/>
            <person name="La Ragione R."/>
            <person name="Hildebrand F."/>
            <person name="Pallen M.J."/>
        </authorList>
    </citation>
    <scope>NUCLEOTIDE SEQUENCE</scope>
    <source>
        <strain evidence="2">CHK196-7946</strain>
    </source>
</reference>
<dbReference type="Gene3D" id="3.40.50.150">
    <property type="entry name" value="Vaccinia Virus protein VP39"/>
    <property type="match status" value="1"/>
</dbReference>
<dbReference type="EMBL" id="DWVY01000043">
    <property type="protein sequence ID" value="HJC74932.1"/>
    <property type="molecule type" value="Genomic_DNA"/>
</dbReference>
<gene>
    <name evidence="2" type="ORF">H9697_08320</name>
</gene>
<organism evidence="2 3">
    <name type="scientific">Candidatus Mediterraneibacter faecavium</name>
    <dbReference type="NCBI Taxonomy" id="2838668"/>
    <lineage>
        <taxon>Bacteria</taxon>
        <taxon>Bacillati</taxon>
        <taxon>Bacillota</taxon>
        <taxon>Clostridia</taxon>
        <taxon>Lachnospirales</taxon>
        <taxon>Lachnospiraceae</taxon>
        <taxon>Mediterraneibacter</taxon>
    </lineage>
</organism>
<evidence type="ECO:0000313" key="2">
    <source>
        <dbReference type="EMBL" id="HJC74932.1"/>
    </source>
</evidence>
<dbReference type="InterPro" id="IPR041698">
    <property type="entry name" value="Methyltransf_25"/>
</dbReference>
<keyword evidence="2" id="KW-0808">Transferase</keyword>
<proteinExistence type="predicted"/>
<reference evidence="2" key="2">
    <citation type="submission" date="2021-04" db="EMBL/GenBank/DDBJ databases">
        <authorList>
            <person name="Gilroy R."/>
        </authorList>
    </citation>
    <scope>NUCLEOTIDE SEQUENCE</scope>
    <source>
        <strain evidence="2">CHK196-7946</strain>
    </source>
</reference>
<dbReference type="GO" id="GO:0032259">
    <property type="term" value="P:methylation"/>
    <property type="evidence" value="ECO:0007669"/>
    <property type="project" value="UniProtKB-KW"/>
</dbReference>
<dbReference type="AlphaFoldDB" id="A0A9D2Q8N1"/>
<comment type="caution">
    <text evidence="2">The sequence shown here is derived from an EMBL/GenBank/DDBJ whole genome shotgun (WGS) entry which is preliminary data.</text>
</comment>
<dbReference type="CDD" id="cd02440">
    <property type="entry name" value="AdoMet_MTases"/>
    <property type="match status" value="1"/>
</dbReference>
<name>A0A9D2Q8N1_9FIRM</name>
<protein>
    <submittedName>
        <fullName evidence="2">Class I SAM-dependent methyltransferase</fullName>
    </submittedName>
</protein>
<dbReference type="Gene3D" id="2.20.25.110">
    <property type="entry name" value="S-adenosyl-L-methionine-dependent methyltransferases"/>
    <property type="match status" value="1"/>
</dbReference>